<dbReference type="InterPro" id="IPR032308">
    <property type="entry name" value="TDBD"/>
</dbReference>
<dbReference type="AlphaFoldDB" id="A0AAN7LXT3"/>
<evidence type="ECO:0000256" key="1">
    <source>
        <dbReference type="ARBA" id="ARBA00004123"/>
    </source>
</evidence>
<dbReference type="GO" id="GO:0003682">
    <property type="term" value="F:chromatin binding"/>
    <property type="evidence" value="ECO:0007669"/>
    <property type="project" value="TreeGrafter"/>
</dbReference>
<dbReference type="GO" id="GO:0000977">
    <property type="term" value="F:RNA polymerase II transcription regulatory region sequence-specific DNA binding"/>
    <property type="evidence" value="ECO:0007669"/>
    <property type="project" value="TreeGrafter"/>
</dbReference>
<comment type="subcellular location">
    <subcellularLocation>
        <location evidence="1">Nucleus</location>
    </subcellularLocation>
</comment>
<sequence>MLESYLNTINDQSSRTAMKRSNDWIMDVIGKGPYNRMKRTVEVVTRPSDTGVFHETIPLQNKNSGDPLNSGIINDQLLSDNIQESAAPIGRVDDMNWVNGYDSRSLSVSNEKENPVAGIQESCGSPFGGSNNSIFSAIASSIPGGAYENYNHYNNMLPMVHASDHRFGSNISGDFPQTGERFMRTIVGIFNQEYGDLIRQKSDKAGEHVIPFGLPNRQSSFKLPGEYDDNDNYEPVKNPYYDREPGTSTLTGYTLGQETGTPIPMASSHSEANISLITMFENYNNNHSNPVENCVNTNIGYRGFLEGPAAGISSGNTNSYMTLNRYQNPVQAPTVPFQNASAASGACPIENGAPINPRKKTLKKGSQIAPDCFPVNVRNLLSTGIFDGVPVKYISFTRDKSLRGVISGNGYLCSCKECNNQRIINAYEYEQHAGCKTKHPNNHIFFENGKTVYAVVLELRKTPPEMLFEKIQTVAGSPINKKNFLAWKVSYEAAANETEQTDKEQEAYISPSGMQPAI</sequence>
<proteinExistence type="predicted"/>
<comment type="caution">
    <text evidence="5">The sequence shown here is derived from an EMBL/GenBank/DDBJ whole genome shotgun (WGS) entry which is preliminary data.</text>
</comment>
<dbReference type="GO" id="GO:0045944">
    <property type="term" value="P:positive regulation of transcription by RNA polymerase II"/>
    <property type="evidence" value="ECO:0007669"/>
    <property type="project" value="TreeGrafter"/>
</dbReference>
<dbReference type="EMBL" id="JAXQNO010000005">
    <property type="protein sequence ID" value="KAK4798028.1"/>
    <property type="molecule type" value="Genomic_DNA"/>
</dbReference>
<evidence type="ECO:0000259" key="4">
    <source>
        <dbReference type="Pfam" id="PF16135"/>
    </source>
</evidence>
<protein>
    <recommendedName>
        <fullName evidence="4">Tify domain-containing protein</fullName>
    </recommendedName>
</protein>
<reference evidence="5 6" key="1">
    <citation type="journal article" date="2023" name="Hortic Res">
        <title>Pangenome of water caltrop reveals structural variations and asymmetric subgenome divergence after allopolyploidization.</title>
        <authorList>
            <person name="Zhang X."/>
            <person name="Chen Y."/>
            <person name="Wang L."/>
            <person name="Yuan Y."/>
            <person name="Fang M."/>
            <person name="Shi L."/>
            <person name="Lu R."/>
            <person name="Comes H.P."/>
            <person name="Ma Y."/>
            <person name="Chen Y."/>
            <person name="Huang G."/>
            <person name="Zhou Y."/>
            <person name="Zheng Z."/>
            <person name="Qiu Y."/>
        </authorList>
    </citation>
    <scope>NUCLEOTIDE SEQUENCE [LARGE SCALE GENOMIC DNA]</scope>
    <source>
        <strain evidence="5">F231</strain>
    </source>
</reference>
<dbReference type="Proteomes" id="UP001346149">
    <property type="component" value="Unassembled WGS sequence"/>
</dbReference>
<keyword evidence="2" id="KW-0539">Nucleus</keyword>
<dbReference type="Pfam" id="PF16135">
    <property type="entry name" value="TDBD"/>
    <property type="match status" value="1"/>
</dbReference>
<name>A0AAN7LXT3_TRANT</name>
<dbReference type="PANTHER" id="PTHR47025">
    <property type="entry name" value="AUTOIMMUNE REGULATOR"/>
    <property type="match status" value="1"/>
</dbReference>
<evidence type="ECO:0000256" key="2">
    <source>
        <dbReference type="ARBA" id="ARBA00023242"/>
    </source>
</evidence>
<accession>A0AAN7LXT3</accession>
<feature type="region of interest" description="Disordered" evidence="3">
    <location>
        <begin position="497"/>
        <end position="518"/>
    </location>
</feature>
<evidence type="ECO:0000313" key="6">
    <source>
        <dbReference type="Proteomes" id="UP001346149"/>
    </source>
</evidence>
<evidence type="ECO:0000256" key="3">
    <source>
        <dbReference type="SAM" id="MobiDB-lite"/>
    </source>
</evidence>
<dbReference type="GO" id="GO:0005634">
    <property type="term" value="C:nucleus"/>
    <property type="evidence" value="ECO:0007669"/>
    <property type="project" value="UniProtKB-SubCell"/>
</dbReference>
<feature type="domain" description="Tify" evidence="4">
    <location>
        <begin position="404"/>
        <end position="455"/>
    </location>
</feature>
<evidence type="ECO:0000313" key="5">
    <source>
        <dbReference type="EMBL" id="KAK4798028.1"/>
    </source>
</evidence>
<organism evidence="5 6">
    <name type="scientific">Trapa natans</name>
    <name type="common">Water chestnut</name>
    <dbReference type="NCBI Taxonomy" id="22666"/>
    <lineage>
        <taxon>Eukaryota</taxon>
        <taxon>Viridiplantae</taxon>
        <taxon>Streptophyta</taxon>
        <taxon>Embryophyta</taxon>
        <taxon>Tracheophyta</taxon>
        <taxon>Spermatophyta</taxon>
        <taxon>Magnoliopsida</taxon>
        <taxon>eudicotyledons</taxon>
        <taxon>Gunneridae</taxon>
        <taxon>Pentapetalae</taxon>
        <taxon>rosids</taxon>
        <taxon>malvids</taxon>
        <taxon>Myrtales</taxon>
        <taxon>Lythraceae</taxon>
        <taxon>Trapa</taxon>
    </lineage>
</organism>
<keyword evidence="6" id="KW-1185">Reference proteome</keyword>
<dbReference type="PANTHER" id="PTHR47025:SF9">
    <property type="entry name" value="PROTEIN, PUTATIVE-RELATED"/>
    <property type="match status" value="1"/>
</dbReference>
<dbReference type="GO" id="GO:0042393">
    <property type="term" value="F:histone binding"/>
    <property type="evidence" value="ECO:0007669"/>
    <property type="project" value="TreeGrafter"/>
</dbReference>
<gene>
    <name evidence="5" type="ORF">SAY86_030354</name>
</gene>